<dbReference type="InterPro" id="IPR013230">
    <property type="entry name" value="Peptidase_M15A_C"/>
</dbReference>
<reference evidence="2 3" key="1">
    <citation type="submission" date="2016-09" db="EMBL/GenBank/DDBJ databases">
        <title>Genomic analysis reveals versatility of anaerobic energy metabolism of Geosporobacter ferrireducens IRF9 of phylum Firmicutes.</title>
        <authorList>
            <person name="Kim S.-J."/>
        </authorList>
    </citation>
    <scope>NUCLEOTIDE SEQUENCE [LARGE SCALE GENOMIC DNA]</scope>
    <source>
        <strain evidence="2 3">IRF9</strain>
    </source>
</reference>
<feature type="domain" description="Peptidase M15A C-terminal" evidence="1">
    <location>
        <begin position="16"/>
        <end position="93"/>
    </location>
</feature>
<dbReference type="STRING" id="1424294.Gferi_14530"/>
<evidence type="ECO:0000313" key="2">
    <source>
        <dbReference type="EMBL" id="AOT70682.1"/>
    </source>
</evidence>
<dbReference type="Gene3D" id="3.30.1380.10">
    <property type="match status" value="1"/>
</dbReference>
<dbReference type="Proteomes" id="UP000095743">
    <property type="component" value="Chromosome"/>
</dbReference>
<dbReference type="EMBL" id="CP017269">
    <property type="protein sequence ID" value="AOT70682.1"/>
    <property type="molecule type" value="Genomic_DNA"/>
</dbReference>
<dbReference type="KEGG" id="gfe:Gferi_14530"/>
<accession>A0A1D8GIJ0</accession>
<dbReference type="RefSeq" id="WP_069977716.1">
    <property type="nucleotide sequence ID" value="NZ_CP017269.1"/>
</dbReference>
<evidence type="ECO:0000259" key="1">
    <source>
        <dbReference type="Pfam" id="PF08291"/>
    </source>
</evidence>
<sequence>MEKLDIQVFDGQITPHFNIKEFRCKANGEVLVNAAVIDHIRRLEKFRDWYGRPMLVNSGYRTPAYNKQIGGAANSYHIQGIAADIALPMAEFSGYTPARRNEFLNNIRDKWTQLCNADGLGGGVGFYNTFFHLDSRKTAAFWDERTK</sequence>
<dbReference type="InterPro" id="IPR009045">
    <property type="entry name" value="Zn_M74/Hedgehog-like"/>
</dbReference>
<organism evidence="2 3">
    <name type="scientific">Geosporobacter ferrireducens</name>
    <dbReference type="NCBI Taxonomy" id="1424294"/>
    <lineage>
        <taxon>Bacteria</taxon>
        <taxon>Bacillati</taxon>
        <taxon>Bacillota</taxon>
        <taxon>Clostridia</taxon>
        <taxon>Peptostreptococcales</taxon>
        <taxon>Thermotaleaceae</taxon>
        <taxon>Geosporobacter</taxon>
    </lineage>
</organism>
<dbReference type="SUPFAM" id="SSF55166">
    <property type="entry name" value="Hedgehog/DD-peptidase"/>
    <property type="match status" value="1"/>
</dbReference>
<evidence type="ECO:0000313" key="3">
    <source>
        <dbReference type="Proteomes" id="UP000095743"/>
    </source>
</evidence>
<gene>
    <name evidence="2" type="ORF">Gferi_14530</name>
</gene>
<dbReference type="AlphaFoldDB" id="A0A1D8GIJ0"/>
<name>A0A1D8GIJ0_9FIRM</name>
<dbReference type="OrthoDB" id="5242612at2"/>
<proteinExistence type="predicted"/>
<keyword evidence="3" id="KW-1185">Reference proteome</keyword>
<protein>
    <recommendedName>
        <fullName evidence="1">Peptidase M15A C-terminal domain-containing protein</fullName>
    </recommendedName>
</protein>
<dbReference type="Pfam" id="PF08291">
    <property type="entry name" value="Peptidase_M15_3"/>
    <property type="match status" value="1"/>
</dbReference>